<protein>
    <submittedName>
        <fullName evidence="4">Methyltransferase domain-containing protein</fullName>
    </submittedName>
</protein>
<dbReference type="Proteomes" id="UP001379235">
    <property type="component" value="Unassembled WGS sequence"/>
</dbReference>
<feature type="domain" description="Methyltransferase" evidence="3">
    <location>
        <begin position="45"/>
        <end position="135"/>
    </location>
</feature>
<sequence>MTGKSEWQDRVGKAWAQSWQLTDRSFAGLTGELLHVIAALPGSRVADIGCGAGELSLALSRQRPEAQIIGVDVSPDLVEMANDRAGPNSAARFLCADAASWEPEGFAPDLYVSRHGVMFFDDPVAAFTHLRTISAPDARLAFSCFRSREENPWMTGLAALLPGVPAPTDPYAPGPFAFADPERISDILTQAGWSGIRIEPCDFAYVAGSGDEAEAQAADFFARIGPLAPVIRQLHGEARKVLADRLAGWIRRNAREGVVAFAAAAWIVTARRD</sequence>
<dbReference type="PANTHER" id="PTHR43861:SF1">
    <property type="entry name" value="TRANS-ACONITATE 2-METHYLTRANSFERASE"/>
    <property type="match status" value="1"/>
</dbReference>
<dbReference type="EMBL" id="JBBHJY010000002">
    <property type="protein sequence ID" value="MEJ6009715.1"/>
    <property type="molecule type" value="Genomic_DNA"/>
</dbReference>
<dbReference type="Pfam" id="PF13649">
    <property type="entry name" value="Methyltransf_25"/>
    <property type="match status" value="1"/>
</dbReference>
<dbReference type="SUPFAM" id="SSF53335">
    <property type="entry name" value="S-adenosyl-L-methionine-dependent methyltransferases"/>
    <property type="match status" value="1"/>
</dbReference>
<dbReference type="CDD" id="cd02440">
    <property type="entry name" value="AdoMet_MTases"/>
    <property type="match status" value="1"/>
</dbReference>
<keyword evidence="1 4" id="KW-0489">Methyltransferase</keyword>
<evidence type="ECO:0000259" key="3">
    <source>
        <dbReference type="Pfam" id="PF13649"/>
    </source>
</evidence>
<keyword evidence="2" id="KW-0808">Transferase</keyword>
<gene>
    <name evidence="4" type="ORF">WG900_07270</name>
</gene>
<organism evidence="4 5">
    <name type="scientific">Novosphingobium aquae</name>
    <dbReference type="NCBI Taxonomy" id="3133435"/>
    <lineage>
        <taxon>Bacteria</taxon>
        <taxon>Pseudomonadati</taxon>
        <taxon>Pseudomonadota</taxon>
        <taxon>Alphaproteobacteria</taxon>
        <taxon>Sphingomonadales</taxon>
        <taxon>Sphingomonadaceae</taxon>
        <taxon>Novosphingobium</taxon>
    </lineage>
</organism>
<keyword evidence="5" id="KW-1185">Reference proteome</keyword>
<dbReference type="RefSeq" id="WP_339965933.1">
    <property type="nucleotide sequence ID" value="NZ_JBBHJY010000002.1"/>
</dbReference>
<evidence type="ECO:0000313" key="4">
    <source>
        <dbReference type="EMBL" id="MEJ6009715.1"/>
    </source>
</evidence>
<evidence type="ECO:0000256" key="1">
    <source>
        <dbReference type="ARBA" id="ARBA00022603"/>
    </source>
</evidence>
<accession>A0ABU8S795</accession>
<evidence type="ECO:0000256" key="2">
    <source>
        <dbReference type="ARBA" id="ARBA00022679"/>
    </source>
</evidence>
<name>A0ABU8S795_9SPHN</name>
<comment type="caution">
    <text evidence="4">The sequence shown here is derived from an EMBL/GenBank/DDBJ whole genome shotgun (WGS) entry which is preliminary data.</text>
</comment>
<proteinExistence type="predicted"/>
<dbReference type="InterPro" id="IPR029063">
    <property type="entry name" value="SAM-dependent_MTases_sf"/>
</dbReference>
<dbReference type="GO" id="GO:0008168">
    <property type="term" value="F:methyltransferase activity"/>
    <property type="evidence" value="ECO:0007669"/>
    <property type="project" value="UniProtKB-KW"/>
</dbReference>
<dbReference type="GO" id="GO:0032259">
    <property type="term" value="P:methylation"/>
    <property type="evidence" value="ECO:0007669"/>
    <property type="project" value="UniProtKB-KW"/>
</dbReference>
<dbReference type="PANTHER" id="PTHR43861">
    <property type="entry name" value="TRANS-ACONITATE 2-METHYLTRANSFERASE-RELATED"/>
    <property type="match status" value="1"/>
</dbReference>
<reference evidence="4 5" key="1">
    <citation type="submission" date="2024-03" db="EMBL/GenBank/DDBJ databases">
        <authorList>
            <person name="Jo J.-H."/>
        </authorList>
    </citation>
    <scope>NUCLEOTIDE SEQUENCE [LARGE SCALE GENOMIC DNA]</scope>
    <source>
        <strain evidence="4 5">AS3R-12</strain>
    </source>
</reference>
<dbReference type="InterPro" id="IPR041698">
    <property type="entry name" value="Methyltransf_25"/>
</dbReference>
<dbReference type="Gene3D" id="3.40.50.150">
    <property type="entry name" value="Vaccinia Virus protein VP39"/>
    <property type="match status" value="1"/>
</dbReference>
<evidence type="ECO:0000313" key="5">
    <source>
        <dbReference type="Proteomes" id="UP001379235"/>
    </source>
</evidence>